<organism evidence="2 3">
    <name type="scientific">Colocasia esculenta</name>
    <name type="common">Wild taro</name>
    <name type="synonym">Arum esculentum</name>
    <dbReference type="NCBI Taxonomy" id="4460"/>
    <lineage>
        <taxon>Eukaryota</taxon>
        <taxon>Viridiplantae</taxon>
        <taxon>Streptophyta</taxon>
        <taxon>Embryophyta</taxon>
        <taxon>Tracheophyta</taxon>
        <taxon>Spermatophyta</taxon>
        <taxon>Magnoliopsida</taxon>
        <taxon>Liliopsida</taxon>
        <taxon>Araceae</taxon>
        <taxon>Aroideae</taxon>
        <taxon>Colocasieae</taxon>
        <taxon>Colocasia</taxon>
    </lineage>
</organism>
<feature type="compositionally biased region" description="Low complexity" evidence="1">
    <location>
        <begin position="253"/>
        <end position="264"/>
    </location>
</feature>
<evidence type="ECO:0000313" key="2">
    <source>
        <dbReference type="EMBL" id="MQL76225.1"/>
    </source>
</evidence>
<feature type="compositionally biased region" description="Low complexity" evidence="1">
    <location>
        <begin position="171"/>
        <end position="184"/>
    </location>
</feature>
<feature type="region of interest" description="Disordered" evidence="1">
    <location>
        <begin position="1"/>
        <end position="20"/>
    </location>
</feature>
<dbReference type="Proteomes" id="UP000652761">
    <property type="component" value="Unassembled WGS sequence"/>
</dbReference>
<feature type="compositionally biased region" description="Polar residues" evidence="1">
    <location>
        <begin position="129"/>
        <end position="147"/>
    </location>
</feature>
<evidence type="ECO:0000313" key="3">
    <source>
        <dbReference type="Proteomes" id="UP000652761"/>
    </source>
</evidence>
<protein>
    <recommendedName>
        <fullName evidence="4">CCHC-type domain-containing protein</fullName>
    </recommendedName>
</protein>
<feature type="compositionally biased region" description="Low complexity" evidence="1">
    <location>
        <begin position="274"/>
        <end position="289"/>
    </location>
</feature>
<dbReference type="EMBL" id="NMUH01000286">
    <property type="protein sequence ID" value="MQL76225.1"/>
    <property type="molecule type" value="Genomic_DNA"/>
</dbReference>
<feature type="region of interest" description="Disordered" evidence="1">
    <location>
        <begin position="599"/>
        <end position="627"/>
    </location>
</feature>
<name>A0A843TYP8_COLES</name>
<gene>
    <name evidence="2" type="ORF">Taro_008609</name>
</gene>
<feature type="compositionally biased region" description="Basic and acidic residues" evidence="1">
    <location>
        <begin position="157"/>
        <end position="170"/>
    </location>
</feature>
<feature type="region of interest" description="Disordered" evidence="1">
    <location>
        <begin position="31"/>
        <end position="76"/>
    </location>
</feature>
<feature type="compositionally biased region" description="Basic and acidic residues" evidence="1">
    <location>
        <begin position="609"/>
        <end position="621"/>
    </location>
</feature>
<accession>A0A843TYP8</accession>
<evidence type="ECO:0000256" key="1">
    <source>
        <dbReference type="SAM" id="MobiDB-lite"/>
    </source>
</evidence>
<feature type="region of interest" description="Disordered" evidence="1">
    <location>
        <begin position="655"/>
        <end position="679"/>
    </location>
</feature>
<comment type="caution">
    <text evidence="2">The sequence shown here is derived from an EMBL/GenBank/DDBJ whole genome shotgun (WGS) entry which is preliminary data.</text>
</comment>
<feature type="region of interest" description="Disordered" evidence="1">
    <location>
        <begin position="129"/>
        <end position="187"/>
    </location>
</feature>
<feature type="compositionally biased region" description="Basic residues" evidence="1">
    <location>
        <begin position="227"/>
        <end position="238"/>
    </location>
</feature>
<evidence type="ECO:0008006" key="4">
    <source>
        <dbReference type="Google" id="ProtNLM"/>
    </source>
</evidence>
<feature type="region of interest" description="Disordered" evidence="1">
    <location>
        <begin position="227"/>
        <end position="308"/>
    </location>
</feature>
<feature type="compositionally biased region" description="Polar residues" evidence="1">
    <location>
        <begin position="58"/>
        <end position="76"/>
    </location>
</feature>
<sequence length="688" mass="77650">MFEEQRQVPVSPPEQDAPEETINEVLRDLRGKGVAQDEDNIPSSTPDVQEFVERQHHSSPSQFGTRPRSQGESSNSLSTILDLLNKQQESLSVLHLQVKFFDAKFDGLADEVKQMKDLLLQLVCQQGTTQSPATSSTPLEEQPSAPQHQEAPVQKLFKQEHRQQEQEKGQQPKQQSKQQQQQEQEPVEVLPLVEIEDVQQKDQQQQPSITEQLPTVEVEKSKIKTFKRKVKRRLHKNGHPVFSSPPPEPTALASTTTTDPAPITIAPPEPAQPPASSSQPTTPTPSTDEQPPPPISYDHPPSTSIIEDQPIDFGNVNFKFYPLKYKFEQSKASIPVLQNQPPHFFSSLPTASTSVAGRSTHTISNIIPSIQLSSVCGKMLKDNPTKLLPPFWYAFIYHSEHHMNLFREFLSIKAFLEVHEMPGFTFEDWLPTLIHSTQVVLSDLQLISQKCHNLSPKEFLDLYPVEAANFQQAQTRTQYMDIHIHLNLRFYDIFGTVLRDSQAKYFKMKEFNFSRFKLGLPDVSKGQWEKLFRGQRPISPSMSVALPSGLYPSLVGAISARKEFADHIFNRCNKPGHMKGECLENKKEKHKKIHKFKKPKAMVATWSDEDSREKEEEEKSSSSESEEIYFMANSSDGKARSTLPPSSVDTLQLRSTLTSSSVDTYPCQGDSSRGHRLGSSLSCGALHL</sequence>
<keyword evidence="3" id="KW-1185">Reference proteome</keyword>
<dbReference type="AlphaFoldDB" id="A0A843TYP8"/>
<proteinExistence type="predicted"/>
<reference evidence="2" key="1">
    <citation type="submission" date="2017-07" db="EMBL/GenBank/DDBJ databases">
        <title>Taro Niue Genome Assembly and Annotation.</title>
        <authorList>
            <person name="Atibalentja N."/>
            <person name="Keating K."/>
            <person name="Fields C.J."/>
        </authorList>
    </citation>
    <scope>NUCLEOTIDE SEQUENCE</scope>
    <source>
        <strain evidence="2">Niue_2</strain>
        <tissue evidence="2">Leaf</tissue>
    </source>
</reference>